<evidence type="ECO:0000256" key="2">
    <source>
        <dbReference type="ARBA" id="ARBA00022448"/>
    </source>
</evidence>
<name>A0A095RMS7_BURPE</name>
<dbReference type="PROSITE" id="PS50850">
    <property type="entry name" value="MFS"/>
    <property type="match status" value="1"/>
</dbReference>
<dbReference type="PANTHER" id="PTHR43528:SF1">
    <property type="entry name" value="ALPHA-KETOGLUTARATE PERMEASE"/>
    <property type="match status" value="1"/>
</dbReference>
<reference evidence="8 9" key="1">
    <citation type="submission" date="2014-08" db="EMBL/GenBank/DDBJ databases">
        <authorList>
            <person name="Bunnell A."/>
            <person name="Chain P.S."/>
            <person name="Chertkov O."/>
            <person name="Currie B.J."/>
            <person name="Daligault H.E."/>
            <person name="Davenport K.W."/>
            <person name="Davis C."/>
            <person name="Gleasner C.D."/>
            <person name="Johnson S.L."/>
            <person name="Kaestli M."/>
            <person name="Koren S."/>
            <person name="Kunde Y.A."/>
            <person name="Mayo M."/>
            <person name="McMurry K.K."/>
            <person name="Price E.P."/>
            <person name="Reitenga K.G."/>
            <person name="Robison R."/>
            <person name="Rosovitz M.J."/>
            <person name="Sarovich D.S."/>
            <person name="Teshima H."/>
        </authorList>
    </citation>
    <scope>NUCLEOTIDE SEQUENCE [LARGE SCALE GENOMIC DNA]</scope>
    <source>
        <strain evidence="8 9">MSHR44</strain>
    </source>
</reference>
<dbReference type="PANTHER" id="PTHR43528">
    <property type="entry name" value="ALPHA-KETOGLUTARATE PERMEASE"/>
    <property type="match status" value="1"/>
</dbReference>
<evidence type="ECO:0000313" key="8">
    <source>
        <dbReference type="EMBL" id="KGX11398.1"/>
    </source>
</evidence>
<accession>A0A095RMS7</accession>
<evidence type="ECO:0000256" key="6">
    <source>
        <dbReference type="ARBA" id="ARBA00022989"/>
    </source>
</evidence>
<keyword evidence="5" id="KW-0769">Symport</keyword>
<organism evidence="8 9">
    <name type="scientific">Burkholderia pseudomallei</name>
    <name type="common">Pseudomonas pseudomallei</name>
    <dbReference type="NCBI Taxonomy" id="28450"/>
    <lineage>
        <taxon>Bacteria</taxon>
        <taxon>Pseudomonadati</taxon>
        <taxon>Pseudomonadota</taxon>
        <taxon>Betaproteobacteria</taxon>
        <taxon>Burkholderiales</taxon>
        <taxon>Burkholderiaceae</taxon>
        <taxon>Burkholderia</taxon>
        <taxon>pseudomallei group</taxon>
    </lineage>
</organism>
<dbReference type="Proteomes" id="UP000030475">
    <property type="component" value="Unassembled WGS sequence"/>
</dbReference>
<dbReference type="GO" id="GO:0015293">
    <property type="term" value="F:symporter activity"/>
    <property type="evidence" value="ECO:0007669"/>
    <property type="project" value="UniProtKB-KW"/>
</dbReference>
<evidence type="ECO:0000313" key="9">
    <source>
        <dbReference type="Proteomes" id="UP000030475"/>
    </source>
</evidence>
<evidence type="ECO:0000256" key="7">
    <source>
        <dbReference type="ARBA" id="ARBA00023136"/>
    </source>
</evidence>
<sequence>MRSKSGQTLKIALTANLFEWYEFSLTAFMALEIGRLFFPDTNEKTALISSFSVFASSYLARPIGSILFGILGARYGTGASLKISMIGMAVPASLIAVLPTYQTAGHFATFLLLALKITQGFCAGGEMPLSGYFVSLNADRTNRGLYCALTVASGFIGMLLASAAVFLLPHIRYALDHLASPENYAYLNEPWRWPFFLCMPLSISIYLLRSAINKSEVKVDSGKLSAKPTFPLLQSLAVVAFAEIVIYIIFVWMPNYLHVYLGKQSFDARLSNISSLIIFSISMACAGYAERYFCARNIALFGTIATAISVYPSFIIMQYGGIFALLFSQAILAISAGCVVGVIFVVLPDLFKKNWGSLGMVVTYSFATAIFGGTAPVFCAYLIELTHFIAAPAIYIFLMGMLAAAAIYKIYPPSKTKFRYRAPNSV</sequence>
<evidence type="ECO:0000256" key="3">
    <source>
        <dbReference type="ARBA" id="ARBA00022475"/>
    </source>
</evidence>
<dbReference type="Gene3D" id="1.20.1250.20">
    <property type="entry name" value="MFS general substrate transporter like domains"/>
    <property type="match status" value="1"/>
</dbReference>
<keyword evidence="4" id="KW-0812">Transmembrane</keyword>
<dbReference type="InterPro" id="IPR020846">
    <property type="entry name" value="MFS_dom"/>
</dbReference>
<proteinExistence type="predicted"/>
<dbReference type="Pfam" id="PF07690">
    <property type="entry name" value="MFS_1"/>
    <property type="match status" value="1"/>
</dbReference>
<dbReference type="EMBL" id="JQIM01000009">
    <property type="protein sequence ID" value="KGX11398.1"/>
    <property type="molecule type" value="Genomic_DNA"/>
</dbReference>
<comment type="subcellular location">
    <subcellularLocation>
        <location evidence="1">Cell membrane</location>
        <topology evidence="1">Multi-pass membrane protein</topology>
    </subcellularLocation>
</comment>
<dbReference type="SUPFAM" id="SSF103473">
    <property type="entry name" value="MFS general substrate transporter"/>
    <property type="match status" value="1"/>
</dbReference>
<evidence type="ECO:0000256" key="1">
    <source>
        <dbReference type="ARBA" id="ARBA00004651"/>
    </source>
</evidence>
<dbReference type="RefSeq" id="WP_004557585.1">
    <property type="nucleotide sequence ID" value="NZ_CM121442.1"/>
</dbReference>
<keyword evidence="3" id="KW-1003">Cell membrane</keyword>
<dbReference type="AlphaFoldDB" id="A0A095RMS7"/>
<dbReference type="InterPro" id="IPR011701">
    <property type="entry name" value="MFS"/>
</dbReference>
<dbReference type="OrthoDB" id="8984615at2"/>
<keyword evidence="2" id="KW-0813">Transport</keyword>
<evidence type="ECO:0000256" key="4">
    <source>
        <dbReference type="ARBA" id="ARBA00022692"/>
    </source>
</evidence>
<keyword evidence="6" id="KW-1133">Transmembrane helix</keyword>
<gene>
    <name evidence="8" type="ORF">Y036_3815</name>
</gene>
<protein>
    <submittedName>
        <fullName evidence="8">Sugar (And other) transporter family protein</fullName>
    </submittedName>
</protein>
<keyword evidence="7" id="KW-0472">Membrane</keyword>
<dbReference type="GO" id="GO:0005886">
    <property type="term" value="C:plasma membrane"/>
    <property type="evidence" value="ECO:0007669"/>
    <property type="project" value="UniProtKB-SubCell"/>
</dbReference>
<comment type="caution">
    <text evidence="8">The sequence shown here is derived from an EMBL/GenBank/DDBJ whole genome shotgun (WGS) entry which is preliminary data.</text>
</comment>
<dbReference type="InterPro" id="IPR036259">
    <property type="entry name" value="MFS_trans_sf"/>
</dbReference>
<dbReference type="InterPro" id="IPR051084">
    <property type="entry name" value="H+-coupled_symporters"/>
</dbReference>
<evidence type="ECO:0000256" key="5">
    <source>
        <dbReference type="ARBA" id="ARBA00022847"/>
    </source>
</evidence>